<name>A0AA88AHN7_FICCA</name>
<accession>A0AA88AHN7</accession>
<reference evidence="1" key="1">
    <citation type="submission" date="2023-07" db="EMBL/GenBank/DDBJ databases">
        <title>draft genome sequence of fig (Ficus carica).</title>
        <authorList>
            <person name="Takahashi T."/>
            <person name="Nishimura K."/>
        </authorList>
    </citation>
    <scope>NUCLEOTIDE SEQUENCE</scope>
</reference>
<dbReference type="Proteomes" id="UP001187192">
    <property type="component" value="Unassembled WGS sequence"/>
</dbReference>
<sequence>MSFTTMIVLRYNRENDGSQPVIPGERFSLKCLPGHVLQRGLSSYRDVSQITFKIHNRVSRALKIIEIEWKKPNTGWIKVNTDGVANGSPGIASYEAELSSVIIAVEYAIKFHWTNL</sequence>
<evidence type="ECO:0008006" key="3">
    <source>
        <dbReference type="Google" id="ProtNLM"/>
    </source>
</evidence>
<evidence type="ECO:0000313" key="1">
    <source>
        <dbReference type="EMBL" id="GMN46198.1"/>
    </source>
</evidence>
<comment type="caution">
    <text evidence="1">The sequence shown here is derived from an EMBL/GenBank/DDBJ whole genome shotgun (WGS) entry which is preliminary data.</text>
</comment>
<dbReference type="EMBL" id="BTGU01000022">
    <property type="protein sequence ID" value="GMN46198.1"/>
    <property type="molecule type" value="Genomic_DNA"/>
</dbReference>
<dbReference type="AlphaFoldDB" id="A0AA88AHN7"/>
<keyword evidence="2" id="KW-1185">Reference proteome</keyword>
<proteinExistence type="predicted"/>
<organism evidence="1 2">
    <name type="scientific">Ficus carica</name>
    <name type="common">Common fig</name>
    <dbReference type="NCBI Taxonomy" id="3494"/>
    <lineage>
        <taxon>Eukaryota</taxon>
        <taxon>Viridiplantae</taxon>
        <taxon>Streptophyta</taxon>
        <taxon>Embryophyta</taxon>
        <taxon>Tracheophyta</taxon>
        <taxon>Spermatophyta</taxon>
        <taxon>Magnoliopsida</taxon>
        <taxon>eudicotyledons</taxon>
        <taxon>Gunneridae</taxon>
        <taxon>Pentapetalae</taxon>
        <taxon>rosids</taxon>
        <taxon>fabids</taxon>
        <taxon>Rosales</taxon>
        <taxon>Moraceae</taxon>
        <taxon>Ficeae</taxon>
        <taxon>Ficus</taxon>
    </lineage>
</organism>
<protein>
    <recommendedName>
        <fullName evidence="3">RNase H type-1 domain-containing protein</fullName>
    </recommendedName>
</protein>
<gene>
    <name evidence="1" type="ORF">TIFTF001_015380</name>
</gene>
<evidence type="ECO:0000313" key="2">
    <source>
        <dbReference type="Proteomes" id="UP001187192"/>
    </source>
</evidence>